<keyword evidence="3" id="KW-1185">Reference proteome</keyword>
<feature type="domain" description="BFD-like [2Fe-2S]-binding" evidence="1">
    <location>
        <begin position="7"/>
        <end position="55"/>
    </location>
</feature>
<sequence length="92" mass="10475">MSKKDIIICRCEDVSLQDIHDALELGYRDFESLKRILRIGMGPCQGQTCSHLVKNEIAKYNKVHPETVKIHKTRPLVSGVVLKDIAENQDED</sequence>
<organism evidence="2 3">
    <name type="scientific">Hujiaoplasma nucleasis</name>
    <dbReference type="NCBI Taxonomy" id="2725268"/>
    <lineage>
        <taxon>Bacteria</taxon>
        <taxon>Bacillati</taxon>
        <taxon>Mycoplasmatota</taxon>
        <taxon>Mollicutes</taxon>
        <taxon>Candidatus Izemoplasmatales</taxon>
        <taxon>Hujiaoplasmataceae</taxon>
        <taxon>Hujiaoplasma</taxon>
    </lineage>
</organism>
<accession>A0A7L6N5Z6</accession>
<dbReference type="Gene3D" id="1.10.10.1100">
    <property type="entry name" value="BFD-like [2Fe-2S]-binding domain"/>
    <property type="match status" value="1"/>
</dbReference>
<dbReference type="EMBL" id="CP051151">
    <property type="protein sequence ID" value="QLY39914.1"/>
    <property type="molecule type" value="Genomic_DNA"/>
</dbReference>
<dbReference type="KEGG" id="tbk:HF295_03180"/>
<proteinExistence type="predicted"/>
<dbReference type="Pfam" id="PF04324">
    <property type="entry name" value="Fer2_BFD"/>
    <property type="match status" value="1"/>
</dbReference>
<evidence type="ECO:0000259" key="1">
    <source>
        <dbReference type="Pfam" id="PF04324"/>
    </source>
</evidence>
<dbReference type="Proteomes" id="UP000512167">
    <property type="component" value="Chromosome"/>
</dbReference>
<evidence type="ECO:0000313" key="2">
    <source>
        <dbReference type="EMBL" id="QLY39914.1"/>
    </source>
</evidence>
<name>A0A7L6N5Z6_9MOLU</name>
<reference evidence="2 3" key="1">
    <citation type="submission" date="2020-04" db="EMBL/GenBank/DDBJ databases">
        <authorList>
            <person name="Zheng R.K."/>
            <person name="Sun C.M."/>
        </authorList>
    </citation>
    <scope>NUCLEOTIDE SEQUENCE [LARGE SCALE GENOMIC DNA]</scope>
    <source>
        <strain evidence="3">zrk29</strain>
    </source>
</reference>
<gene>
    <name evidence="2" type="ORF">HF295_03180</name>
</gene>
<dbReference type="InterPro" id="IPR041854">
    <property type="entry name" value="BFD-like_2Fe2S-bd_dom_sf"/>
</dbReference>
<dbReference type="InterPro" id="IPR007419">
    <property type="entry name" value="BFD-like_2Fe2S-bd_dom"/>
</dbReference>
<dbReference type="AlphaFoldDB" id="A0A7L6N5Z6"/>
<evidence type="ECO:0000313" key="3">
    <source>
        <dbReference type="Proteomes" id="UP000512167"/>
    </source>
</evidence>
<dbReference type="RefSeq" id="WP_312032405.1">
    <property type="nucleotide sequence ID" value="NZ_CP051151.1"/>
</dbReference>
<dbReference type="CDD" id="cd19946">
    <property type="entry name" value="GlpA-like_Fer2_BFD-like"/>
    <property type="match status" value="1"/>
</dbReference>
<protein>
    <submittedName>
        <fullName evidence="2">(2Fe-2S)-binding protein</fullName>
    </submittedName>
</protein>